<accession>A0A6P4BIC0</accession>
<feature type="region of interest" description="Disordered" evidence="1">
    <location>
        <begin position="33"/>
        <end position="72"/>
    </location>
</feature>
<organism evidence="2 3">
    <name type="scientific">Arachis duranensis</name>
    <name type="common">Wild peanut</name>
    <dbReference type="NCBI Taxonomy" id="130453"/>
    <lineage>
        <taxon>Eukaryota</taxon>
        <taxon>Viridiplantae</taxon>
        <taxon>Streptophyta</taxon>
        <taxon>Embryophyta</taxon>
        <taxon>Tracheophyta</taxon>
        <taxon>Spermatophyta</taxon>
        <taxon>Magnoliopsida</taxon>
        <taxon>eudicotyledons</taxon>
        <taxon>Gunneridae</taxon>
        <taxon>Pentapetalae</taxon>
        <taxon>rosids</taxon>
        <taxon>fabids</taxon>
        <taxon>Fabales</taxon>
        <taxon>Fabaceae</taxon>
        <taxon>Papilionoideae</taxon>
        <taxon>50 kb inversion clade</taxon>
        <taxon>dalbergioids sensu lato</taxon>
        <taxon>Dalbergieae</taxon>
        <taxon>Pterocarpus clade</taxon>
        <taxon>Arachis</taxon>
    </lineage>
</organism>
<sequence length="174" mass="18988">MTRSLPDSSLVTFDPKIERTISRIKRARHWLASEDGEVININSPVSSESKSEPPFEEETSSSTTDSVDSRAYNMAAPRRITIQEVGAPDFTLQPYQVHNPAVAIGSLNNSNNQPSSSSGLPSQPLPNPKGGINAITLRSGTTLQERYQEEPSPSEHTPAEDAVEVEDAKEEEDI</sequence>
<proteinExistence type="predicted"/>
<dbReference type="AlphaFoldDB" id="A0A6P4BIC0"/>
<gene>
    <name evidence="3" type="primary">LOC107465907</name>
</gene>
<dbReference type="KEGG" id="adu:107465907"/>
<protein>
    <submittedName>
        <fullName evidence="3">Uncharacterized protein LOC107465907</fullName>
    </submittedName>
</protein>
<feature type="compositionally biased region" description="Polar residues" evidence="1">
    <location>
        <begin position="136"/>
        <end position="145"/>
    </location>
</feature>
<feature type="compositionally biased region" description="Low complexity" evidence="1">
    <location>
        <begin position="105"/>
        <end position="122"/>
    </location>
</feature>
<reference evidence="2" key="1">
    <citation type="journal article" date="2016" name="Nat. Genet.">
        <title>The genome sequences of Arachis duranensis and Arachis ipaensis, the diploid ancestors of cultivated peanut.</title>
        <authorList>
            <person name="Bertioli D.J."/>
            <person name="Cannon S.B."/>
            <person name="Froenicke L."/>
            <person name="Huang G."/>
            <person name="Farmer A.D."/>
            <person name="Cannon E.K."/>
            <person name="Liu X."/>
            <person name="Gao D."/>
            <person name="Clevenger J."/>
            <person name="Dash S."/>
            <person name="Ren L."/>
            <person name="Moretzsohn M.C."/>
            <person name="Shirasawa K."/>
            <person name="Huang W."/>
            <person name="Vidigal B."/>
            <person name="Abernathy B."/>
            <person name="Chu Y."/>
            <person name="Niederhuth C.E."/>
            <person name="Umale P."/>
            <person name="Araujo A.C."/>
            <person name="Kozik A."/>
            <person name="Kim K.D."/>
            <person name="Burow M.D."/>
            <person name="Varshney R.K."/>
            <person name="Wang X."/>
            <person name="Zhang X."/>
            <person name="Barkley N."/>
            <person name="Guimaraes P.M."/>
            <person name="Isobe S."/>
            <person name="Guo B."/>
            <person name="Liao B."/>
            <person name="Stalker H.T."/>
            <person name="Schmitz R.J."/>
            <person name="Scheffler B.E."/>
            <person name="Leal-Bertioli S.C."/>
            <person name="Xun X."/>
            <person name="Jackson S.A."/>
            <person name="Michelmore R."/>
            <person name="Ozias-Akins P."/>
        </authorList>
    </citation>
    <scope>NUCLEOTIDE SEQUENCE [LARGE SCALE GENOMIC DNA]</scope>
    <source>
        <strain evidence="2">cv. V14167</strain>
    </source>
</reference>
<reference evidence="3" key="2">
    <citation type="submission" date="2025-08" db="UniProtKB">
        <authorList>
            <consortium name="RefSeq"/>
        </authorList>
    </citation>
    <scope>IDENTIFICATION</scope>
    <source>
        <tissue evidence="3">Whole plant</tissue>
    </source>
</reference>
<evidence type="ECO:0000313" key="2">
    <source>
        <dbReference type="Proteomes" id="UP000515211"/>
    </source>
</evidence>
<dbReference type="GeneID" id="107465907"/>
<keyword evidence="2" id="KW-1185">Reference proteome</keyword>
<evidence type="ECO:0000256" key="1">
    <source>
        <dbReference type="SAM" id="MobiDB-lite"/>
    </source>
</evidence>
<evidence type="ECO:0000313" key="3">
    <source>
        <dbReference type="RefSeq" id="XP_015940379.1"/>
    </source>
</evidence>
<name>A0A6P4BIC0_ARADU</name>
<dbReference type="Proteomes" id="UP000515211">
    <property type="component" value="Chromosome 9"/>
</dbReference>
<feature type="compositionally biased region" description="Acidic residues" evidence="1">
    <location>
        <begin position="161"/>
        <end position="174"/>
    </location>
</feature>
<feature type="region of interest" description="Disordered" evidence="1">
    <location>
        <begin position="103"/>
        <end position="174"/>
    </location>
</feature>
<dbReference type="RefSeq" id="XP_015940379.1">
    <property type="nucleotide sequence ID" value="XM_016084893.1"/>
</dbReference>